<dbReference type="InterPro" id="IPR003829">
    <property type="entry name" value="Pirin_N_dom"/>
</dbReference>
<keyword evidence="2" id="KW-0479">Metal-binding</keyword>
<feature type="binding site" evidence="2">
    <location>
        <position position="57"/>
    </location>
    <ligand>
        <name>Fe cation</name>
        <dbReference type="ChEBI" id="CHEBI:24875"/>
    </ligand>
</feature>
<evidence type="ECO:0000259" key="5">
    <source>
        <dbReference type="Pfam" id="PF05726"/>
    </source>
</evidence>
<feature type="domain" description="Pirin N-terminal" evidence="4">
    <location>
        <begin position="20"/>
        <end position="119"/>
    </location>
</feature>
<dbReference type="InterPro" id="IPR011051">
    <property type="entry name" value="RmlC_Cupin_sf"/>
</dbReference>
<reference evidence="6 7" key="1">
    <citation type="submission" date="2016-10" db="EMBL/GenBank/DDBJ databases">
        <authorList>
            <person name="de Groot N.N."/>
        </authorList>
    </citation>
    <scope>NUCLEOTIDE SEQUENCE [LARGE SCALE GENOMIC DNA]</scope>
    <source>
        <strain evidence="6 7">CGMCC 1.9109</strain>
    </source>
</reference>
<evidence type="ECO:0000313" key="6">
    <source>
        <dbReference type="EMBL" id="SDD25663.1"/>
    </source>
</evidence>
<keyword evidence="7" id="KW-1185">Reference proteome</keyword>
<dbReference type="Pfam" id="PF02678">
    <property type="entry name" value="Pirin"/>
    <property type="match status" value="1"/>
</dbReference>
<keyword evidence="2" id="KW-0408">Iron</keyword>
<dbReference type="Proteomes" id="UP000183685">
    <property type="component" value="Unassembled WGS sequence"/>
</dbReference>
<feature type="binding site" evidence="2">
    <location>
        <position position="101"/>
    </location>
    <ligand>
        <name>Fe cation</name>
        <dbReference type="ChEBI" id="CHEBI:24875"/>
    </ligand>
</feature>
<dbReference type="CDD" id="cd02909">
    <property type="entry name" value="cupin_pirin_N"/>
    <property type="match status" value="1"/>
</dbReference>
<evidence type="ECO:0000256" key="3">
    <source>
        <dbReference type="RuleBase" id="RU003457"/>
    </source>
</evidence>
<evidence type="ECO:0000256" key="1">
    <source>
        <dbReference type="ARBA" id="ARBA00008416"/>
    </source>
</evidence>
<dbReference type="GO" id="GO:0046872">
    <property type="term" value="F:metal ion binding"/>
    <property type="evidence" value="ECO:0007669"/>
    <property type="project" value="UniProtKB-KW"/>
</dbReference>
<evidence type="ECO:0000259" key="4">
    <source>
        <dbReference type="Pfam" id="PF02678"/>
    </source>
</evidence>
<dbReference type="RefSeq" id="WP_068308924.1">
    <property type="nucleotide sequence ID" value="NZ_FNAK01000001.1"/>
</dbReference>
<evidence type="ECO:0000313" key="7">
    <source>
        <dbReference type="Proteomes" id="UP000183685"/>
    </source>
</evidence>
<accession>A0A1G6T9G4</accession>
<gene>
    <name evidence="6" type="ORF">SAMN04488071_0163</name>
</gene>
<feature type="binding site" evidence="2">
    <location>
        <position position="103"/>
    </location>
    <ligand>
        <name>Fe cation</name>
        <dbReference type="ChEBI" id="CHEBI:24875"/>
    </ligand>
</feature>
<proteinExistence type="inferred from homology"/>
<evidence type="ECO:0000256" key="2">
    <source>
        <dbReference type="PIRSR" id="PIRSR006232-1"/>
    </source>
</evidence>
<evidence type="ECO:0008006" key="8">
    <source>
        <dbReference type="Google" id="ProtNLM"/>
    </source>
</evidence>
<protein>
    <recommendedName>
        <fullName evidence="8">Pirin</fullName>
    </recommendedName>
</protein>
<dbReference type="AlphaFoldDB" id="A0A1G6T9G4"/>
<name>A0A1G6T9G4_9PROT</name>
<dbReference type="InterPro" id="IPR012093">
    <property type="entry name" value="Pirin"/>
</dbReference>
<feature type="domain" description="Pirin C-terminal" evidence="5">
    <location>
        <begin position="179"/>
        <end position="271"/>
    </location>
</feature>
<dbReference type="STRING" id="637679.GCA_001550055_00725"/>
<comment type="similarity">
    <text evidence="1 3">Belongs to the pirin family.</text>
</comment>
<organism evidence="6 7">
    <name type="scientific">Kordiimonas lacus</name>
    <dbReference type="NCBI Taxonomy" id="637679"/>
    <lineage>
        <taxon>Bacteria</taxon>
        <taxon>Pseudomonadati</taxon>
        <taxon>Pseudomonadota</taxon>
        <taxon>Alphaproteobacteria</taxon>
        <taxon>Kordiimonadales</taxon>
        <taxon>Kordiimonadaceae</taxon>
        <taxon>Kordiimonas</taxon>
    </lineage>
</organism>
<dbReference type="PANTHER" id="PTHR13903">
    <property type="entry name" value="PIRIN-RELATED"/>
    <property type="match status" value="1"/>
</dbReference>
<dbReference type="PANTHER" id="PTHR13903:SF8">
    <property type="entry name" value="PIRIN"/>
    <property type="match status" value="1"/>
</dbReference>
<dbReference type="OrthoDB" id="9780903at2"/>
<feature type="binding site" evidence="2">
    <location>
        <position position="59"/>
    </location>
    <ligand>
        <name>Fe cation</name>
        <dbReference type="ChEBI" id="CHEBI:24875"/>
    </ligand>
</feature>
<sequence>MNRKIKTLFEAVAMAEGQGVTVHRSIGRKGLMNLDPFLLLDEMELPKDSRGAGFPEHPHRGFETVTYMLSGKMRHGDTSGNSGVIGPGDAQWMTAGRGIVHSEMPVASGEDVRGFQLWVNLPGAKKMIPPRYQDVSKNEIPTVSGDGYEAHLIAGELNSHEGPVRDIAVKPFYGDITLTGEEATLPVPKGHTAFLYGIQGGLSVEGQSFPTRTLAILSDGDSVTVKGRPGARFLMIAGAPIGEPIARYGPFVMTTREEILNTLEDWGKGRFLNPN</sequence>
<dbReference type="Gene3D" id="2.60.120.10">
    <property type="entry name" value="Jelly Rolls"/>
    <property type="match status" value="2"/>
</dbReference>
<dbReference type="SUPFAM" id="SSF51182">
    <property type="entry name" value="RmlC-like cupins"/>
    <property type="match status" value="1"/>
</dbReference>
<comment type="cofactor">
    <cofactor evidence="2">
        <name>Fe cation</name>
        <dbReference type="ChEBI" id="CHEBI:24875"/>
    </cofactor>
    <text evidence="2">Binds 1 Fe cation per subunit.</text>
</comment>
<dbReference type="CDD" id="cd02247">
    <property type="entry name" value="cupin_pirin_C"/>
    <property type="match status" value="1"/>
</dbReference>
<dbReference type="InterPro" id="IPR008778">
    <property type="entry name" value="Pirin_C_dom"/>
</dbReference>
<dbReference type="EMBL" id="FNAK01000001">
    <property type="protein sequence ID" value="SDD25663.1"/>
    <property type="molecule type" value="Genomic_DNA"/>
</dbReference>
<dbReference type="InterPro" id="IPR014710">
    <property type="entry name" value="RmlC-like_jellyroll"/>
</dbReference>
<dbReference type="Pfam" id="PF05726">
    <property type="entry name" value="Pirin_C"/>
    <property type="match status" value="1"/>
</dbReference>
<dbReference type="PIRSF" id="PIRSF006232">
    <property type="entry name" value="Pirin"/>
    <property type="match status" value="1"/>
</dbReference>